<reference evidence="2" key="1">
    <citation type="journal article" date="2009" name="Genome Res.">
        <title>Comparative genomic analyses of the human fungal pathogens Coccidioides and their relatives.</title>
        <authorList>
            <person name="Sharpton T.J."/>
            <person name="Stajich J.E."/>
            <person name="Rounsley S.D."/>
            <person name="Gardner M.J."/>
            <person name="Wortman J.R."/>
            <person name="Jordar V.S."/>
            <person name="Maiti R."/>
            <person name="Kodira C.D."/>
            <person name="Neafsey D.E."/>
            <person name="Zeng Q."/>
            <person name="Hung C.-Y."/>
            <person name="McMahan C."/>
            <person name="Muszewska A."/>
            <person name="Grynberg M."/>
            <person name="Mandel M.A."/>
            <person name="Kellner E.M."/>
            <person name="Barker B.M."/>
            <person name="Galgiani J.N."/>
            <person name="Orbach M.J."/>
            <person name="Kirkland T.N."/>
            <person name="Cole G.T."/>
            <person name="Henn M.R."/>
            <person name="Birren B.W."/>
            <person name="Taylor J.W."/>
        </authorList>
    </citation>
    <scope>NUCLEOTIDE SEQUENCE [LARGE SCALE GENOMIC DNA]</scope>
    <source>
        <strain evidence="2">UAMH 1704</strain>
    </source>
</reference>
<dbReference type="Proteomes" id="UP000002058">
    <property type="component" value="Unassembled WGS sequence"/>
</dbReference>
<keyword evidence="2" id="KW-1185">Reference proteome</keyword>
<accession>C4JF25</accession>
<dbReference type="PANTHER" id="PTHR48172">
    <property type="match status" value="1"/>
</dbReference>
<dbReference type="AlphaFoldDB" id="C4JF25"/>
<dbReference type="InterPro" id="IPR009291">
    <property type="entry name" value="Vps62"/>
</dbReference>
<dbReference type="PANTHER" id="PTHR48172:SF2">
    <property type="entry name" value="VACUOLAR PROTEIN SORTING PROTEIN 62"/>
    <property type="match status" value="1"/>
</dbReference>
<sequence length="537" mass="60347">MAFKGRGSEGVVACRQRSQITTQTENRLMNDTVAPQLNAGLQLPLISPVPETSPPLIHTTLSPLPLYFSPEPIPTLSDAYESSTLPDAYLTATALPTVPFDSTGEEIDEHDPLAPGYFLFSWRKSARLSNRVKSRTWNLLSRVSDWLYSSLTSGKYAPHEGKASKDGAVEHNGPVWQFARPMVEGDQQILHDIPDYVYEYSPLVHLYSGEQFWPGDIGEHLTHITPYLNYTPLRAASEHPLLDDLDELNNWQQGRYVFLTSDDNVESRPKWLLGRKNIPAPIDESKVSGYFGRKSKTGGRSSAPAVLIVIDKGDGIVDAFWFYFYSYNLGNMVLNVRFGNHVGDWEHSLVRFHHGEPKAIFLSEHAGGEAYTYNAVEKSGKRPVIYSATGTHAMYATPGIHAYILPWGLLRDRTDTGPLWDPALNLHAYIYSVNNDTLYPSSRTPHAPTEWFSFRGHWGDKIYPLSDDRQYRFAGQYHYDQGFKRLGRRKVCPGPEEGACIIRDEIMGKGGRKDVKAAGAWNAGLSEDDEEEDLIHD</sequence>
<proteinExistence type="predicted"/>
<protein>
    <recommendedName>
        <fullName evidence="3">Vacuolar protein sorting-associated protein 62</fullName>
    </recommendedName>
</protein>
<evidence type="ECO:0000313" key="2">
    <source>
        <dbReference type="Proteomes" id="UP000002058"/>
    </source>
</evidence>
<name>C4JF25_UNCRE</name>
<dbReference type="EMBL" id="CH476615">
    <property type="protein sequence ID" value="EEP76078.1"/>
    <property type="molecule type" value="Genomic_DNA"/>
</dbReference>
<dbReference type="RefSeq" id="XP_002541411.1">
    <property type="nucleotide sequence ID" value="XM_002541365.1"/>
</dbReference>
<dbReference type="OrthoDB" id="188042at2759"/>
<dbReference type="OMA" id="FSFRGHW"/>
<dbReference type="Pfam" id="PF06101">
    <property type="entry name" value="Vps62"/>
    <property type="match status" value="1"/>
</dbReference>
<dbReference type="InParanoid" id="C4JF25"/>
<evidence type="ECO:0008006" key="3">
    <source>
        <dbReference type="Google" id="ProtNLM"/>
    </source>
</evidence>
<dbReference type="KEGG" id="ure:UREG_00926"/>
<dbReference type="GeneID" id="8441746"/>
<dbReference type="eggNOG" id="ENOG502RJPB">
    <property type="taxonomic scope" value="Eukaryota"/>
</dbReference>
<evidence type="ECO:0000313" key="1">
    <source>
        <dbReference type="EMBL" id="EEP76078.1"/>
    </source>
</evidence>
<organism evidence="1 2">
    <name type="scientific">Uncinocarpus reesii (strain UAMH 1704)</name>
    <dbReference type="NCBI Taxonomy" id="336963"/>
    <lineage>
        <taxon>Eukaryota</taxon>
        <taxon>Fungi</taxon>
        <taxon>Dikarya</taxon>
        <taxon>Ascomycota</taxon>
        <taxon>Pezizomycotina</taxon>
        <taxon>Eurotiomycetes</taxon>
        <taxon>Eurotiomycetidae</taxon>
        <taxon>Onygenales</taxon>
        <taxon>Onygenaceae</taxon>
        <taxon>Uncinocarpus</taxon>
    </lineage>
</organism>
<dbReference type="FunCoup" id="C4JF25">
    <property type="interactions" value="14"/>
</dbReference>
<gene>
    <name evidence="1" type="ORF">UREG_00926</name>
</gene>
<dbReference type="VEuPathDB" id="FungiDB:UREG_00926"/>
<dbReference type="STRING" id="336963.C4JF25"/>
<dbReference type="HOGENOM" id="CLU_507344_0_0_1"/>